<dbReference type="Proteomes" id="UP001304461">
    <property type="component" value="Unassembled WGS sequence"/>
</dbReference>
<evidence type="ECO:0000259" key="5">
    <source>
        <dbReference type="Pfam" id="PF00588"/>
    </source>
</evidence>
<evidence type="ECO:0000256" key="2">
    <source>
        <dbReference type="ARBA" id="ARBA00022603"/>
    </source>
</evidence>
<dbReference type="PIRSF" id="PIRSF004808">
    <property type="entry name" value="LasT"/>
    <property type="match status" value="1"/>
</dbReference>
<dbReference type="Pfam" id="PF00588">
    <property type="entry name" value="SpoU_methylase"/>
    <property type="match status" value="1"/>
</dbReference>
<evidence type="ECO:0000256" key="1">
    <source>
        <dbReference type="ARBA" id="ARBA00007228"/>
    </source>
</evidence>
<keyword evidence="4" id="KW-0949">S-adenosyl-L-methionine</keyword>
<dbReference type="InterPro" id="IPR004384">
    <property type="entry name" value="RNA_MeTrfase_TrmJ/LasT"/>
</dbReference>
<dbReference type="GO" id="GO:0008168">
    <property type="term" value="F:methyltransferase activity"/>
    <property type="evidence" value="ECO:0007669"/>
    <property type="project" value="UniProtKB-KW"/>
</dbReference>
<dbReference type="Gene3D" id="1.10.8.590">
    <property type="match status" value="1"/>
</dbReference>
<keyword evidence="3" id="KW-0808">Transferase</keyword>
<reference evidence="6 7" key="1">
    <citation type="submission" date="2023-12" db="EMBL/GenBank/DDBJ databases">
        <title>Baltic Sea Cyanobacteria.</title>
        <authorList>
            <person name="Delbaje E."/>
            <person name="Fewer D.P."/>
            <person name="Shishido T.K."/>
        </authorList>
    </citation>
    <scope>NUCLEOTIDE SEQUENCE [LARGE SCALE GENOMIC DNA]</scope>
    <source>
        <strain evidence="6 7">UHCC 0139</strain>
    </source>
</reference>
<evidence type="ECO:0000313" key="7">
    <source>
        <dbReference type="Proteomes" id="UP001304461"/>
    </source>
</evidence>
<dbReference type="CDD" id="cd18093">
    <property type="entry name" value="SpoU-like_TrmJ"/>
    <property type="match status" value="1"/>
</dbReference>
<evidence type="ECO:0000256" key="3">
    <source>
        <dbReference type="ARBA" id="ARBA00022679"/>
    </source>
</evidence>
<dbReference type="PANTHER" id="PTHR42786">
    <property type="entry name" value="TRNA/RRNA METHYLTRANSFERASE"/>
    <property type="match status" value="1"/>
</dbReference>
<dbReference type="PANTHER" id="PTHR42786:SF2">
    <property type="entry name" value="TRNA (CYTIDINE_URIDINE-2'-O-)-METHYLTRANSFERASE TRMJ"/>
    <property type="match status" value="1"/>
</dbReference>
<proteinExistence type="inferred from homology"/>
<dbReference type="InterPro" id="IPR001537">
    <property type="entry name" value="SpoU_MeTrfase"/>
</dbReference>
<dbReference type="Gene3D" id="3.40.1280.10">
    <property type="match status" value="1"/>
</dbReference>
<protein>
    <submittedName>
        <fullName evidence="6">TrmH family RNA methyltransferase</fullName>
    </submittedName>
</protein>
<organism evidence="6 7">
    <name type="scientific">Cyanobium gracile UHCC 0139</name>
    <dbReference type="NCBI Taxonomy" id="3110308"/>
    <lineage>
        <taxon>Bacteria</taxon>
        <taxon>Bacillati</taxon>
        <taxon>Cyanobacteriota</taxon>
        <taxon>Cyanophyceae</taxon>
        <taxon>Synechococcales</taxon>
        <taxon>Prochlorococcaceae</taxon>
        <taxon>Cyanobium</taxon>
    </lineage>
</organism>
<dbReference type="RefSeq" id="WP_323305154.1">
    <property type="nucleotide sequence ID" value="NZ_JAYGHX010000003.1"/>
</dbReference>
<gene>
    <name evidence="6" type="ORF">VB738_07550</name>
</gene>
<accession>A0ABU5RTN9</accession>
<sequence>MSPKLVLVETAGPLNVGSVARLCRSYAINDLRLVAPRCDPLGEEARLMAVKGLPLLQRATVFPTLAAALADCGRVVAASGRPEGEPLPLEDPEDALAWLLAGERALPSALVFGREDRGLSNDELLQAGRLLQIPTPTPHGSLNLSHAVAVVLHDLHRVEHRALAQGQPPAPPAPPAAAVADPCPRGVIEAMLADATELLLEVGFLLPHTTAARMAKLRALLQRAQVSGPEVALLRGMVCQLRWASRRPFPSSQDH</sequence>
<name>A0ABU5RTN9_9CYAN</name>
<dbReference type="EMBL" id="JAYGHX010000003">
    <property type="protein sequence ID" value="MEA5391116.1"/>
    <property type="molecule type" value="Genomic_DNA"/>
</dbReference>
<dbReference type="InterPro" id="IPR029026">
    <property type="entry name" value="tRNA_m1G_MTases_N"/>
</dbReference>
<feature type="domain" description="tRNA/rRNA methyltransferase SpoU type" evidence="5">
    <location>
        <begin position="5"/>
        <end position="153"/>
    </location>
</feature>
<keyword evidence="2 6" id="KW-0489">Methyltransferase</keyword>
<comment type="caution">
    <text evidence="6">The sequence shown here is derived from an EMBL/GenBank/DDBJ whole genome shotgun (WGS) entry which is preliminary data.</text>
</comment>
<dbReference type="SUPFAM" id="SSF75217">
    <property type="entry name" value="alpha/beta knot"/>
    <property type="match status" value="1"/>
</dbReference>
<keyword evidence="7" id="KW-1185">Reference proteome</keyword>
<dbReference type="InterPro" id="IPR029028">
    <property type="entry name" value="Alpha/beta_knot_MTases"/>
</dbReference>
<comment type="similarity">
    <text evidence="1">Belongs to the class IV-like SAM-binding methyltransferase superfamily. RNA methyltransferase TrmH family.</text>
</comment>
<evidence type="ECO:0000256" key="4">
    <source>
        <dbReference type="ARBA" id="ARBA00022691"/>
    </source>
</evidence>
<evidence type="ECO:0000313" key="6">
    <source>
        <dbReference type="EMBL" id="MEA5391116.1"/>
    </source>
</evidence>
<dbReference type="GO" id="GO:0032259">
    <property type="term" value="P:methylation"/>
    <property type="evidence" value="ECO:0007669"/>
    <property type="project" value="UniProtKB-KW"/>
</dbReference>